<dbReference type="RefSeq" id="WP_106533614.1">
    <property type="nucleotide sequence ID" value="NZ_PYAT01000007.1"/>
</dbReference>
<comment type="caution">
    <text evidence="2">The sequence shown here is derived from an EMBL/GenBank/DDBJ whole genome shotgun (WGS) entry which is preliminary data.</text>
</comment>
<organism evidence="2 3">
    <name type="scientific">Planomicrobium soli</name>
    <dbReference type="NCBI Taxonomy" id="1176648"/>
    <lineage>
        <taxon>Bacteria</taxon>
        <taxon>Bacillati</taxon>
        <taxon>Bacillota</taxon>
        <taxon>Bacilli</taxon>
        <taxon>Bacillales</taxon>
        <taxon>Caryophanaceae</taxon>
        <taxon>Planomicrobium</taxon>
    </lineage>
</organism>
<keyword evidence="1" id="KW-1133">Transmembrane helix</keyword>
<dbReference type="OrthoDB" id="2455559at2"/>
<dbReference type="Pfam" id="PF13789">
    <property type="entry name" value="DUF4181"/>
    <property type="match status" value="1"/>
</dbReference>
<feature type="transmembrane region" description="Helical" evidence="1">
    <location>
        <begin position="46"/>
        <end position="61"/>
    </location>
</feature>
<reference evidence="2 3" key="1">
    <citation type="submission" date="2018-03" db="EMBL/GenBank/DDBJ databases">
        <title>Genomic Encyclopedia of Type Strains, Phase III (KMG-III): the genomes of soil and plant-associated and newly described type strains.</title>
        <authorList>
            <person name="Whitman W."/>
        </authorList>
    </citation>
    <scope>NUCLEOTIDE SEQUENCE [LARGE SCALE GENOMIC DNA]</scope>
    <source>
        <strain evidence="2 3">CGMCC 1.12259</strain>
    </source>
</reference>
<feature type="transmembrane region" description="Helical" evidence="1">
    <location>
        <begin position="6"/>
        <end position="25"/>
    </location>
</feature>
<proteinExistence type="predicted"/>
<protein>
    <submittedName>
        <fullName evidence="2">Uncharacterized protein DUF4181</fullName>
    </submittedName>
</protein>
<dbReference type="AlphaFoldDB" id="A0A2P8GQJ3"/>
<evidence type="ECO:0000256" key="1">
    <source>
        <dbReference type="SAM" id="Phobius"/>
    </source>
</evidence>
<name>A0A2P8GQJ3_9BACL</name>
<sequence length="119" mass="14065">MQTIIFIAAIFLLFFILDKLLRKWFKAEKVKFEDSPAKELNRRGERVIFVIALCCLPFVIMSETPVWLLWFLIGSIIVQNFFQAYMQWKYAHDAREHLVTLSLIPVSIAAMIAFAFYIW</sequence>
<feature type="transmembrane region" description="Helical" evidence="1">
    <location>
        <begin position="98"/>
        <end position="118"/>
    </location>
</feature>
<keyword evidence="1" id="KW-0812">Transmembrane</keyword>
<dbReference type="EMBL" id="PYAT01000007">
    <property type="protein sequence ID" value="PSL36241.1"/>
    <property type="molecule type" value="Genomic_DNA"/>
</dbReference>
<evidence type="ECO:0000313" key="3">
    <source>
        <dbReference type="Proteomes" id="UP000242682"/>
    </source>
</evidence>
<keyword evidence="3" id="KW-1185">Reference proteome</keyword>
<keyword evidence="1" id="KW-0472">Membrane</keyword>
<accession>A0A2P8GQJ3</accession>
<gene>
    <name evidence="2" type="ORF">B0H99_10762</name>
</gene>
<evidence type="ECO:0000313" key="2">
    <source>
        <dbReference type="EMBL" id="PSL36241.1"/>
    </source>
</evidence>
<dbReference type="InterPro" id="IPR025441">
    <property type="entry name" value="DUF4181"/>
</dbReference>
<dbReference type="Proteomes" id="UP000242682">
    <property type="component" value="Unassembled WGS sequence"/>
</dbReference>